<dbReference type="EMBL" id="CM001883">
    <property type="protein sequence ID" value="EOY08703.1"/>
    <property type="molecule type" value="Genomic_DNA"/>
</dbReference>
<accession>A0A061EVQ2</accession>
<evidence type="ECO:0000313" key="2">
    <source>
        <dbReference type="Proteomes" id="UP000026915"/>
    </source>
</evidence>
<protein>
    <submittedName>
        <fullName evidence="1">Uncharacterized protein</fullName>
    </submittedName>
</protein>
<keyword evidence="2" id="KW-1185">Reference proteome</keyword>
<organism evidence="1 2">
    <name type="scientific">Theobroma cacao</name>
    <name type="common">Cacao</name>
    <name type="synonym">Cocoa</name>
    <dbReference type="NCBI Taxonomy" id="3641"/>
    <lineage>
        <taxon>Eukaryota</taxon>
        <taxon>Viridiplantae</taxon>
        <taxon>Streptophyta</taxon>
        <taxon>Embryophyta</taxon>
        <taxon>Tracheophyta</taxon>
        <taxon>Spermatophyta</taxon>
        <taxon>Magnoliopsida</taxon>
        <taxon>eudicotyledons</taxon>
        <taxon>Gunneridae</taxon>
        <taxon>Pentapetalae</taxon>
        <taxon>rosids</taxon>
        <taxon>malvids</taxon>
        <taxon>Malvales</taxon>
        <taxon>Malvaceae</taxon>
        <taxon>Byttnerioideae</taxon>
        <taxon>Theobroma</taxon>
    </lineage>
</organism>
<dbReference type="InterPro" id="IPR038958">
    <property type="entry name" value="PTAC7"/>
</dbReference>
<gene>
    <name evidence="1" type="ORF">TCM_023776</name>
</gene>
<dbReference type="AlphaFoldDB" id="A0A061EVQ2"/>
<dbReference type="Proteomes" id="UP000026915">
    <property type="component" value="Chromosome 5"/>
</dbReference>
<name>A0A061EVQ2_THECC</name>
<dbReference type="GO" id="GO:0042793">
    <property type="term" value="P:plastid transcription"/>
    <property type="evidence" value="ECO:0007669"/>
    <property type="project" value="InterPro"/>
</dbReference>
<dbReference type="InParanoid" id="A0A061EVQ2"/>
<dbReference type="PANTHER" id="PTHR37257:SF1">
    <property type="entry name" value="PROTEIN PLASTID TRANSCRIPTIONALLY ACTIVE 7"/>
    <property type="match status" value="1"/>
</dbReference>
<dbReference type="Gramene" id="EOY08703">
    <property type="protein sequence ID" value="EOY08703"/>
    <property type="gene ID" value="TCM_023776"/>
</dbReference>
<dbReference type="GO" id="GO:0000427">
    <property type="term" value="C:plastid-encoded plastid RNA polymerase complex"/>
    <property type="evidence" value="ECO:0007669"/>
    <property type="project" value="InterPro"/>
</dbReference>
<reference evidence="1 2" key="1">
    <citation type="journal article" date="2013" name="Genome Biol.">
        <title>The genome sequence of the most widely cultivated cacao type and its use to identify candidate genes regulating pod color.</title>
        <authorList>
            <person name="Motamayor J.C."/>
            <person name="Mockaitis K."/>
            <person name="Schmutz J."/>
            <person name="Haiminen N."/>
            <person name="Iii D.L."/>
            <person name="Cornejo O."/>
            <person name="Findley S.D."/>
            <person name="Zheng P."/>
            <person name="Utro F."/>
            <person name="Royaert S."/>
            <person name="Saski C."/>
            <person name="Jenkins J."/>
            <person name="Podicheti R."/>
            <person name="Zhao M."/>
            <person name="Scheffler B.E."/>
            <person name="Stack J.C."/>
            <person name="Feltus F.A."/>
            <person name="Mustiga G.M."/>
            <person name="Amores F."/>
            <person name="Phillips W."/>
            <person name="Marelli J.P."/>
            <person name="May G.D."/>
            <person name="Shapiro H."/>
            <person name="Ma J."/>
            <person name="Bustamante C.D."/>
            <person name="Schnell R.J."/>
            <person name="Main D."/>
            <person name="Gilbert D."/>
            <person name="Parida L."/>
            <person name="Kuhn D.N."/>
        </authorList>
    </citation>
    <scope>NUCLEOTIDE SEQUENCE [LARGE SCALE GENOMIC DNA]</scope>
    <source>
        <strain evidence="2">cv. Matina 1-6</strain>
    </source>
</reference>
<proteinExistence type="predicted"/>
<dbReference type="PANTHER" id="PTHR37257">
    <property type="entry name" value="PROTEIN PLASTID TRANSCRIPTIONALLY ACTIVE 7"/>
    <property type="match status" value="1"/>
</dbReference>
<dbReference type="HOGENOM" id="CLU_1762080_0_0_1"/>
<sequence length="148" mass="17031">MHSRCNKKLLGVLTLSNFMVDHGSFNTKGLNAQSILAFNSCTLTQGHSAGRQKSFTKKDEMLQYKLEPIPFLEELVRKIKEGKKLLTMDIKRLLPFETNRIDFVNGVAAEAKEYFGSNQDEYGGMYFPCGKAWATHYILEKKHFFYLH</sequence>
<dbReference type="STRING" id="3641.A0A061EVQ2"/>
<evidence type="ECO:0000313" key="1">
    <source>
        <dbReference type="EMBL" id="EOY08703.1"/>
    </source>
</evidence>